<dbReference type="PRINTS" id="PR00773">
    <property type="entry name" value="GRPEPROTEIN"/>
</dbReference>
<evidence type="ECO:0000256" key="4">
    <source>
        <dbReference type="RuleBase" id="RU000639"/>
    </source>
</evidence>
<protein>
    <recommendedName>
        <fullName evidence="3 4">Protein GrpE</fullName>
    </recommendedName>
    <alternativeName>
        <fullName evidence="3">HSP-70 cofactor</fullName>
    </alternativeName>
</protein>
<dbReference type="Proteomes" id="UP001162891">
    <property type="component" value="Chromosome"/>
</dbReference>
<dbReference type="HAMAP" id="MF_01151">
    <property type="entry name" value="GrpE"/>
    <property type="match status" value="1"/>
</dbReference>
<dbReference type="InterPro" id="IPR013805">
    <property type="entry name" value="GrpE_CC"/>
</dbReference>
<evidence type="ECO:0000256" key="6">
    <source>
        <dbReference type="SAM" id="MobiDB-lite"/>
    </source>
</evidence>
<dbReference type="Gene3D" id="2.30.22.10">
    <property type="entry name" value="Head domain of nucleotide exchange factor GrpE"/>
    <property type="match status" value="1"/>
</dbReference>
<comment type="subunit">
    <text evidence="3">Homodimer.</text>
</comment>
<proteinExistence type="inferred from homology"/>
<dbReference type="Gene3D" id="3.90.20.20">
    <property type="match status" value="1"/>
</dbReference>
<keyword evidence="2 3" id="KW-0143">Chaperone</keyword>
<dbReference type="SUPFAM" id="SSF58014">
    <property type="entry name" value="Coiled-coil domain of nucleotide exchange factor GrpE"/>
    <property type="match status" value="1"/>
</dbReference>
<accession>A0ABM7WVE8</accession>
<evidence type="ECO:0000256" key="5">
    <source>
        <dbReference type="RuleBase" id="RU004478"/>
    </source>
</evidence>
<reference evidence="8" key="1">
    <citation type="journal article" date="2022" name="Int. J. Syst. Evol. Microbiol.">
        <title>Anaeromyxobacter oryzae sp. nov., Anaeromyxobacter diazotrophicus sp. nov. and Anaeromyxobacter paludicola sp. nov., isolated from paddy soils.</title>
        <authorList>
            <person name="Itoh H."/>
            <person name="Xu Z."/>
            <person name="Mise K."/>
            <person name="Masuda Y."/>
            <person name="Ushijima N."/>
            <person name="Hayakawa C."/>
            <person name="Shiratori Y."/>
            <person name="Senoo K."/>
        </authorList>
    </citation>
    <scope>NUCLEOTIDE SEQUENCE [LARGE SCALE GENOMIC DNA]</scope>
    <source>
        <strain evidence="8">Red232</strain>
    </source>
</reference>
<keyword evidence="3 4" id="KW-0346">Stress response</keyword>
<sequence length="238" mass="25063">MADSHEKGAFQADIPANAVEEALRSVERATRGEGPPAGGVPVEVEGAVADPGALAEQVTRLEAQLELSQAKSRETMDRLKDTHERYLRAAADLENYRKRALKEKEEVQKFGVEKLLKDLLPVVDGLDRALVAAASDDPLRKGVELVRASFEQVLSRHGVKAFSAMGEVFDPARHEALLQVPTADEAPGTVVLEHARGFTLNDRLVRPAMVGVAVAPPPAGAGPSVAADGSGDGGAGAP</sequence>
<feature type="compositionally biased region" description="Basic and acidic residues" evidence="6">
    <location>
        <begin position="21"/>
        <end position="31"/>
    </location>
</feature>
<evidence type="ECO:0000313" key="7">
    <source>
        <dbReference type="EMBL" id="BDG03481.1"/>
    </source>
</evidence>
<dbReference type="InterPro" id="IPR009012">
    <property type="entry name" value="GrpE_head"/>
</dbReference>
<dbReference type="EMBL" id="AP025591">
    <property type="protein sequence ID" value="BDG03481.1"/>
    <property type="molecule type" value="Genomic_DNA"/>
</dbReference>
<evidence type="ECO:0000313" key="8">
    <source>
        <dbReference type="Proteomes" id="UP001162891"/>
    </source>
</evidence>
<feature type="region of interest" description="Disordered" evidence="6">
    <location>
        <begin position="216"/>
        <end position="238"/>
    </location>
</feature>
<organism evidence="7 8">
    <name type="scientific">Anaeromyxobacter oryzae</name>
    <dbReference type="NCBI Taxonomy" id="2918170"/>
    <lineage>
        <taxon>Bacteria</taxon>
        <taxon>Pseudomonadati</taxon>
        <taxon>Myxococcota</taxon>
        <taxon>Myxococcia</taxon>
        <taxon>Myxococcales</taxon>
        <taxon>Cystobacterineae</taxon>
        <taxon>Anaeromyxobacteraceae</taxon>
        <taxon>Anaeromyxobacter</taxon>
    </lineage>
</organism>
<dbReference type="PROSITE" id="PS01071">
    <property type="entry name" value="GRPE"/>
    <property type="match status" value="1"/>
</dbReference>
<keyword evidence="8" id="KW-1185">Reference proteome</keyword>
<evidence type="ECO:0000256" key="1">
    <source>
        <dbReference type="ARBA" id="ARBA00009054"/>
    </source>
</evidence>
<name>A0ABM7WVE8_9BACT</name>
<dbReference type="InterPro" id="IPR000740">
    <property type="entry name" value="GrpE"/>
</dbReference>
<dbReference type="Pfam" id="PF01025">
    <property type="entry name" value="GrpE"/>
    <property type="match status" value="1"/>
</dbReference>
<gene>
    <name evidence="3" type="primary">grpE</name>
    <name evidence="7" type="ORF">AMOR_24770</name>
</gene>
<comment type="similarity">
    <text evidence="1 3 5">Belongs to the GrpE family.</text>
</comment>
<dbReference type="CDD" id="cd00446">
    <property type="entry name" value="GrpE"/>
    <property type="match status" value="1"/>
</dbReference>
<evidence type="ECO:0000256" key="2">
    <source>
        <dbReference type="ARBA" id="ARBA00023186"/>
    </source>
</evidence>
<dbReference type="PANTHER" id="PTHR21237:SF23">
    <property type="entry name" value="GRPE PROTEIN HOMOLOG, MITOCHONDRIAL"/>
    <property type="match status" value="1"/>
</dbReference>
<evidence type="ECO:0000256" key="3">
    <source>
        <dbReference type="HAMAP-Rule" id="MF_01151"/>
    </source>
</evidence>
<dbReference type="RefSeq" id="WP_248361531.1">
    <property type="nucleotide sequence ID" value="NZ_AP025591.1"/>
</dbReference>
<dbReference type="PANTHER" id="PTHR21237">
    <property type="entry name" value="GRPE PROTEIN"/>
    <property type="match status" value="1"/>
</dbReference>
<comment type="subcellular location">
    <subcellularLocation>
        <location evidence="3">Cytoplasm</location>
    </subcellularLocation>
</comment>
<dbReference type="SUPFAM" id="SSF51064">
    <property type="entry name" value="Head domain of nucleotide exchange factor GrpE"/>
    <property type="match status" value="1"/>
</dbReference>
<comment type="function">
    <text evidence="3 4">Participates actively in the response to hyperosmotic and heat shock by preventing the aggregation of stress-denatured proteins, in association with DnaK and GrpE. It is the nucleotide exchange factor for DnaK and may function as a thermosensor. Unfolded proteins bind initially to DnaJ; upon interaction with the DnaJ-bound protein, DnaK hydrolyzes its bound ATP, resulting in the formation of a stable complex. GrpE releases ADP from DnaK; ATP binding to DnaK triggers the release of the substrate protein, thus completing the reaction cycle. Several rounds of ATP-dependent interactions between DnaJ, DnaK and GrpE are required for fully efficient folding.</text>
</comment>
<keyword evidence="3" id="KW-0963">Cytoplasm</keyword>
<feature type="region of interest" description="Disordered" evidence="6">
    <location>
        <begin position="21"/>
        <end position="43"/>
    </location>
</feature>